<dbReference type="EMBL" id="CP036280">
    <property type="protein sequence ID" value="QDU72152.1"/>
    <property type="molecule type" value="Genomic_DNA"/>
</dbReference>
<keyword evidence="2" id="KW-1185">Reference proteome</keyword>
<reference evidence="1 2" key="1">
    <citation type="submission" date="2019-02" db="EMBL/GenBank/DDBJ databases">
        <title>Deep-cultivation of Planctomycetes and their phenomic and genomic characterization uncovers novel biology.</title>
        <authorList>
            <person name="Wiegand S."/>
            <person name="Jogler M."/>
            <person name="Boedeker C."/>
            <person name="Pinto D."/>
            <person name="Vollmers J."/>
            <person name="Rivas-Marin E."/>
            <person name="Kohn T."/>
            <person name="Peeters S.H."/>
            <person name="Heuer A."/>
            <person name="Rast P."/>
            <person name="Oberbeckmann S."/>
            <person name="Bunk B."/>
            <person name="Jeske O."/>
            <person name="Meyerdierks A."/>
            <person name="Storesund J.E."/>
            <person name="Kallscheuer N."/>
            <person name="Luecker S."/>
            <person name="Lage O.M."/>
            <person name="Pohl T."/>
            <person name="Merkel B.J."/>
            <person name="Hornburger P."/>
            <person name="Mueller R.-W."/>
            <person name="Bruemmer F."/>
            <person name="Labrenz M."/>
            <person name="Spormann A.M."/>
            <person name="Op den Camp H."/>
            <person name="Overmann J."/>
            <person name="Amann R."/>
            <person name="Jetten M.S.M."/>
            <person name="Mascher T."/>
            <person name="Medema M.H."/>
            <person name="Devos D.P."/>
            <person name="Kaster A.-K."/>
            <person name="Ovreas L."/>
            <person name="Rohde M."/>
            <person name="Galperin M.Y."/>
            <person name="Jogler C."/>
        </authorList>
    </citation>
    <scope>NUCLEOTIDE SEQUENCE [LARGE SCALE GENOMIC DNA]</scope>
    <source>
        <strain evidence="1 2">Pan265</strain>
    </source>
</reference>
<protein>
    <submittedName>
        <fullName evidence="1">Uncharacterized protein</fullName>
    </submittedName>
</protein>
<evidence type="ECO:0000313" key="2">
    <source>
        <dbReference type="Proteomes" id="UP000320386"/>
    </source>
</evidence>
<accession>A0A518BYV0</accession>
<organism evidence="1 2">
    <name type="scientific">Mucisphaera calidilacus</name>
    <dbReference type="NCBI Taxonomy" id="2527982"/>
    <lineage>
        <taxon>Bacteria</taxon>
        <taxon>Pseudomonadati</taxon>
        <taxon>Planctomycetota</taxon>
        <taxon>Phycisphaerae</taxon>
        <taxon>Phycisphaerales</taxon>
        <taxon>Phycisphaeraceae</taxon>
        <taxon>Mucisphaera</taxon>
    </lineage>
</organism>
<dbReference type="KEGG" id="mcad:Pan265_20150"/>
<evidence type="ECO:0000313" key="1">
    <source>
        <dbReference type="EMBL" id="QDU72152.1"/>
    </source>
</evidence>
<sequence>MCSPLQDLLAQLLRAPAERRIGHIERVERLHDTLEPGRTYPLDFIAYQITQYRQTSDEPTLLVGDAVLPDLRLMIDALSRVTPVEDDAGEAVLRPKELAARWSVSLKTLDRYRGLGLRWRWRPAERPTARHPIELVYTMSAVRYFEGRHAKRLGRAASSGGWSGDEIEGALVRARRLMQRSDATANRVARFVAGKHHRPAETLRRRLLAEASGTGRLSERDAAVIERAHRMGVPMAKITERFGRSRASVYRILQGRRARALKSVAITFASGATPLPEQDVSFKDVASQAASPAVTTAVRQLPESLRGVFGHASLTHAAETSLLSRMHRLRATAGELRDRLDPSKPRAGDMDRMERCLAEADELRRRVARHQGGLLAVVVRQHLIDRDELNERTLLERLSVALDELGAALTEYDPWQATSFERTLRLRLQRRLSAIAPPAAGSRARKRSDTRVLTESLIQRCEALGLKAD</sequence>
<dbReference type="AlphaFoldDB" id="A0A518BYV0"/>
<gene>
    <name evidence="1" type="ORF">Pan265_20150</name>
</gene>
<dbReference type="Proteomes" id="UP000320386">
    <property type="component" value="Chromosome"/>
</dbReference>
<name>A0A518BYV0_9BACT</name>
<proteinExistence type="predicted"/>